<proteinExistence type="predicted"/>
<evidence type="ECO:0000313" key="1">
    <source>
        <dbReference type="EMBL" id="AYA37774.1"/>
    </source>
</evidence>
<dbReference type="OrthoDB" id="873888at2"/>
<evidence type="ECO:0000313" key="2">
    <source>
        <dbReference type="Proteomes" id="UP000262802"/>
    </source>
</evidence>
<keyword evidence="2" id="KW-1185">Reference proteome</keyword>
<evidence type="ECO:0008006" key="3">
    <source>
        <dbReference type="Google" id="ProtNLM"/>
    </source>
</evidence>
<organism evidence="1 2">
    <name type="scientific">Hymenobacter oligotrophus</name>
    <dbReference type="NCBI Taxonomy" id="2319843"/>
    <lineage>
        <taxon>Bacteria</taxon>
        <taxon>Pseudomonadati</taxon>
        <taxon>Bacteroidota</taxon>
        <taxon>Cytophagia</taxon>
        <taxon>Cytophagales</taxon>
        <taxon>Hymenobacteraceae</taxon>
        <taxon>Hymenobacter</taxon>
    </lineage>
</organism>
<dbReference type="EMBL" id="CP032317">
    <property type="protein sequence ID" value="AYA37774.1"/>
    <property type="molecule type" value="Genomic_DNA"/>
</dbReference>
<dbReference type="KEGG" id="hyh:D3Y59_12385"/>
<protein>
    <recommendedName>
        <fullName evidence="3">PorT family protein</fullName>
    </recommendedName>
</protein>
<sequence>MGARLVLGQSPLFQPGYIVRADAPADTVRGYVDVYRATTRLGYIRFQATPEAPIEKLRARYLLAAGTADMRQAFRSKQLSNDSVRLLEVIASGPLSLYTGYVANSPADYLLGEANQPLLPLTRPQFLPVLQGVVANCATLNLRDRRRARLQYSREPLGKVVDEYNRCVAPRTSRYYPGSGLLRPRLSIQAGLQRNLMWYEEKGRLFGNQRAETVSYIVGAGAVLPLHSNLHGVVEAQYIRPAAVIQVRERPGAMANYYQRTLDLKVHALQLPLLLRLQPGRPERRFHGYAEGGGGVFLVLSRRARITDTPEVSTDRPYAYDLPMRNNGFMIRAGAGVNHRSSWGTLGLGAHWQNNYIGSTLISGYGLKQTSVVLTYSR</sequence>
<reference evidence="1 2" key="1">
    <citation type="submission" date="2018-09" db="EMBL/GenBank/DDBJ databases">
        <title>Hymenobacter medium sp. nov., isolated from R2A medium.</title>
        <authorList>
            <person name="Yingchao G."/>
        </authorList>
    </citation>
    <scope>NUCLEOTIDE SEQUENCE [LARGE SCALE GENOMIC DNA]</scope>
    <source>
        <strain evidence="2">sh-6</strain>
    </source>
</reference>
<name>A0A3B7R113_9BACT</name>
<dbReference type="Proteomes" id="UP000262802">
    <property type="component" value="Chromosome"/>
</dbReference>
<gene>
    <name evidence="1" type="ORF">D3Y59_12385</name>
</gene>
<accession>A0A3B7R113</accession>
<dbReference type="AlphaFoldDB" id="A0A3B7R113"/>